<keyword evidence="3" id="KW-1185">Reference proteome</keyword>
<organism evidence="2 3">
    <name type="scientific">Anncaliia algerae PRA339</name>
    <dbReference type="NCBI Taxonomy" id="1288291"/>
    <lineage>
        <taxon>Eukaryota</taxon>
        <taxon>Fungi</taxon>
        <taxon>Fungi incertae sedis</taxon>
        <taxon>Microsporidia</taxon>
        <taxon>Tubulinosematoidea</taxon>
        <taxon>Tubulinosematidae</taxon>
        <taxon>Anncaliia</taxon>
    </lineage>
</organism>
<name>A0A059F0N5_9MICR</name>
<proteinExistence type="predicted"/>
<dbReference type="HOGENOM" id="CLU_3013757_0_0_1"/>
<dbReference type="AlphaFoldDB" id="A0A059F0N5"/>
<dbReference type="Proteomes" id="UP000030655">
    <property type="component" value="Unassembled WGS sequence"/>
</dbReference>
<evidence type="ECO:0000313" key="3">
    <source>
        <dbReference type="Proteomes" id="UP000030655"/>
    </source>
</evidence>
<feature type="transmembrane region" description="Helical" evidence="1">
    <location>
        <begin position="29"/>
        <end position="48"/>
    </location>
</feature>
<keyword evidence="1" id="KW-1133">Transmembrane helix</keyword>
<keyword evidence="1" id="KW-0812">Transmembrane</keyword>
<sequence>MEMILLNIELNLIFYCHKFIILFKSSLKIFYFLLETILYLILPLFVYIRENYTHHI</sequence>
<evidence type="ECO:0000313" key="2">
    <source>
        <dbReference type="EMBL" id="KCZ80662.1"/>
    </source>
</evidence>
<gene>
    <name evidence="2" type="ORF">H312_01918</name>
</gene>
<reference evidence="3" key="1">
    <citation type="submission" date="2013-02" db="EMBL/GenBank/DDBJ databases">
        <authorList>
            <consortium name="The Broad Institute Genome Sequencing Platform"/>
            <person name="Cuomo C."/>
            <person name="Becnel J."/>
            <person name="Sanscrainte N."/>
            <person name="Walker B."/>
            <person name="Young S.K."/>
            <person name="Zeng Q."/>
            <person name="Gargeya S."/>
            <person name="Fitzgerald M."/>
            <person name="Haas B."/>
            <person name="Abouelleil A."/>
            <person name="Alvarado L."/>
            <person name="Arachchi H.M."/>
            <person name="Berlin A.M."/>
            <person name="Chapman S.B."/>
            <person name="Dewar J."/>
            <person name="Goldberg J."/>
            <person name="Griggs A."/>
            <person name="Gujja S."/>
            <person name="Hansen M."/>
            <person name="Howarth C."/>
            <person name="Imamovic A."/>
            <person name="Larimer J."/>
            <person name="McCowan C."/>
            <person name="Murphy C."/>
            <person name="Neiman D."/>
            <person name="Pearson M."/>
            <person name="Priest M."/>
            <person name="Roberts A."/>
            <person name="Saif S."/>
            <person name="Shea T."/>
            <person name="Sisk P."/>
            <person name="Sykes S."/>
            <person name="Wortman J."/>
            <person name="Nusbaum C."/>
            <person name="Birren B."/>
        </authorList>
    </citation>
    <scope>NUCLEOTIDE SEQUENCE [LARGE SCALE GENOMIC DNA]</scope>
    <source>
        <strain evidence="3">PRA339</strain>
    </source>
</reference>
<reference evidence="2 3" key="2">
    <citation type="submission" date="2014-03" db="EMBL/GenBank/DDBJ databases">
        <title>The Genome Sequence of Anncaliia algerae insect isolate PRA339.</title>
        <authorList>
            <consortium name="The Broad Institute Genome Sequencing Platform"/>
            <consortium name="The Broad Institute Genome Sequencing Center for Infectious Disease"/>
            <person name="Cuomo C."/>
            <person name="Becnel J."/>
            <person name="Sanscrainte N."/>
            <person name="Walker B."/>
            <person name="Young S.K."/>
            <person name="Zeng Q."/>
            <person name="Gargeya S."/>
            <person name="Fitzgerald M."/>
            <person name="Haas B."/>
            <person name="Abouelleil A."/>
            <person name="Alvarado L."/>
            <person name="Arachchi H.M."/>
            <person name="Berlin A.M."/>
            <person name="Chapman S.B."/>
            <person name="Dewar J."/>
            <person name="Goldberg J."/>
            <person name="Griggs A."/>
            <person name="Gujja S."/>
            <person name="Hansen M."/>
            <person name="Howarth C."/>
            <person name="Imamovic A."/>
            <person name="Larimer J."/>
            <person name="McCowan C."/>
            <person name="Murphy C."/>
            <person name="Neiman D."/>
            <person name="Pearson M."/>
            <person name="Priest M."/>
            <person name="Roberts A."/>
            <person name="Saif S."/>
            <person name="Shea T."/>
            <person name="Sisk P."/>
            <person name="Sykes S."/>
            <person name="Wortman J."/>
            <person name="Nusbaum C."/>
            <person name="Birren B."/>
        </authorList>
    </citation>
    <scope>NUCLEOTIDE SEQUENCE [LARGE SCALE GENOMIC DNA]</scope>
    <source>
        <strain evidence="2 3">PRA339</strain>
    </source>
</reference>
<keyword evidence="1" id="KW-0472">Membrane</keyword>
<evidence type="ECO:0000256" key="1">
    <source>
        <dbReference type="SAM" id="Phobius"/>
    </source>
</evidence>
<dbReference type="EMBL" id="KK365168">
    <property type="protein sequence ID" value="KCZ80662.1"/>
    <property type="molecule type" value="Genomic_DNA"/>
</dbReference>
<accession>A0A059F0N5</accession>
<dbReference type="VEuPathDB" id="MicrosporidiaDB:H312_01918"/>
<protein>
    <submittedName>
        <fullName evidence="2">Uncharacterized protein</fullName>
    </submittedName>
</protein>